<keyword evidence="2" id="KW-1185">Reference proteome</keyword>
<evidence type="ECO:0000313" key="2">
    <source>
        <dbReference type="Proteomes" id="UP001222325"/>
    </source>
</evidence>
<dbReference type="EMBL" id="JARJCN010000003">
    <property type="protein sequence ID" value="KAJ7102137.1"/>
    <property type="molecule type" value="Genomic_DNA"/>
</dbReference>
<comment type="caution">
    <text evidence="1">The sequence shown here is derived from an EMBL/GenBank/DDBJ whole genome shotgun (WGS) entry which is preliminary data.</text>
</comment>
<protein>
    <submittedName>
        <fullName evidence="1">Uncharacterized protein</fullName>
    </submittedName>
</protein>
<accession>A0AAD6XYL4</accession>
<proteinExistence type="predicted"/>
<evidence type="ECO:0000313" key="1">
    <source>
        <dbReference type="EMBL" id="KAJ7102137.1"/>
    </source>
</evidence>
<dbReference type="AlphaFoldDB" id="A0AAD6XYL4"/>
<gene>
    <name evidence="1" type="ORF">B0H15DRAFT_813332</name>
</gene>
<sequence length="803" mass="87897">MPDDSDTESESGSHEPSVVLFSEPVSSVSGEFEAISNAMKEIRNIELGSSGGVGDVEAILKDTMTLRTISEASTMILTFLNCIQRTPMSPEYPRQALADFAELSSASFLTVLFDHRKLFHKIAAQSSGLEPGSSAALVCWVDSIISKLGDASITVATGISWNLKSSLFPGSPELRSEECLRAASQMPSDWTSVAGIVSSHEASPAAKRLALRLTFSAFVLAPRLCRRTPPSNLPDIGEILDQCVNQTRTTGFSASFAGEQLAIQERLNFAMILSLFVVADCERQNNVNQALSLRPHTLGCLLDMLQHIIHPNESVSSLQLTTPPDVLDPAQTVILCWGDTVSWCWETWDDHRVANAESIVFLTSMWLLHSDKPFLPVMIASQPNFTTASTASSLAFLRVLHHTMLSLSTGFHSRTLPLITTTVVSGACYHALKSLKHLLSRQEEGERWIVSNLCKSLLSIFVFLTGETDEELDVTDYILEALSLVDLAILHTCLKHSIMDTRLSFPARLDERVIRAHNTLAVGGNPTRNLNVLRSVLNFATLVWSSQTTGCLLPQSSSRLLSAAVEFLLQHNSPSLPSKTLGGAVLTASAAARGLLPEVNRESLWRLAITSAPSELDIAGELWLDVLGLIRISIEASFAQYIFTSNDLCNALYCAEAWRYLGEVLLLILKHHYDEEQEPLALLTCPTVCAALLRLLQADFATSKTSTSIPTELNAATPAQFMLFTPFTLNLSADLKSACDATRSEEYFVIMRERLNSIGARLLDQIACKSGRTAHDSSQDAVPMRLVFYRIYGAPHLTFVPDP</sequence>
<dbReference type="Proteomes" id="UP001222325">
    <property type="component" value="Unassembled WGS sequence"/>
</dbReference>
<organism evidence="1 2">
    <name type="scientific">Mycena belliarum</name>
    <dbReference type="NCBI Taxonomy" id="1033014"/>
    <lineage>
        <taxon>Eukaryota</taxon>
        <taxon>Fungi</taxon>
        <taxon>Dikarya</taxon>
        <taxon>Basidiomycota</taxon>
        <taxon>Agaricomycotina</taxon>
        <taxon>Agaricomycetes</taxon>
        <taxon>Agaricomycetidae</taxon>
        <taxon>Agaricales</taxon>
        <taxon>Marasmiineae</taxon>
        <taxon>Mycenaceae</taxon>
        <taxon>Mycena</taxon>
    </lineage>
</organism>
<name>A0AAD6XYL4_9AGAR</name>
<reference evidence="1" key="1">
    <citation type="submission" date="2023-03" db="EMBL/GenBank/DDBJ databases">
        <title>Massive genome expansion in bonnet fungi (Mycena s.s.) driven by repeated elements and novel gene families across ecological guilds.</title>
        <authorList>
            <consortium name="Lawrence Berkeley National Laboratory"/>
            <person name="Harder C.B."/>
            <person name="Miyauchi S."/>
            <person name="Viragh M."/>
            <person name="Kuo A."/>
            <person name="Thoen E."/>
            <person name="Andreopoulos B."/>
            <person name="Lu D."/>
            <person name="Skrede I."/>
            <person name="Drula E."/>
            <person name="Henrissat B."/>
            <person name="Morin E."/>
            <person name="Kohler A."/>
            <person name="Barry K."/>
            <person name="LaButti K."/>
            <person name="Morin E."/>
            <person name="Salamov A."/>
            <person name="Lipzen A."/>
            <person name="Mereny Z."/>
            <person name="Hegedus B."/>
            <person name="Baldrian P."/>
            <person name="Stursova M."/>
            <person name="Weitz H."/>
            <person name="Taylor A."/>
            <person name="Grigoriev I.V."/>
            <person name="Nagy L.G."/>
            <person name="Martin F."/>
            <person name="Kauserud H."/>
        </authorList>
    </citation>
    <scope>NUCLEOTIDE SEQUENCE</scope>
    <source>
        <strain evidence="1">CBHHK173m</strain>
    </source>
</reference>